<feature type="transmembrane region" description="Helical" evidence="7">
    <location>
        <begin position="41"/>
        <end position="64"/>
    </location>
</feature>
<organism evidence="9 10">
    <name type="scientific">Talaromyces proteolyticus</name>
    <dbReference type="NCBI Taxonomy" id="1131652"/>
    <lineage>
        <taxon>Eukaryota</taxon>
        <taxon>Fungi</taxon>
        <taxon>Dikarya</taxon>
        <taxon>Ascomycota</taxon>
        <taxon>Pezizomycotina</taxon>
        <taxon>Eurotiomycetes</taxon>
        <taxon>Eurotiomycetidae</taxon>
        <taxon>Eurotiales</taxon>
        <taxon>Trichocomaceae</taxon>
        <taxon>Talaromyces</taxon>
        <taxon>Talaromyces sect. Bacilispori</taxon>
    </lineage>
</organism>
<sequence>MDNRGPQVLAVNIVFWILTWLALSLRVYVRAFMRKIFGIDDWFMVGTQLFFSSYLACQLGGAIYGTGRHLSDLSIEHAEKALHFWWLCEIFYVISACLIKVSVGLFLLRITVRVIHIWILRLSMLGTIVFGMVYLFLTIFQCRPISAWWTIPKQGCYKPSVILGTMYTASTMNAVADWTFGLLPIFMVRELNMSRRTKVAALCILSFAAIGSTVTVVRIPDVATLADDTDFLWKTTNFAILSTVEVGVGIVAACVATLRPLLTAVIASTRRGSGRQEPVVHHQSSNRKHDQAHRSASQDYLRTNAEPVKMTFFIDDGDSLANLSSSGGSDVELGVTHHTVLTT</sequence>
<accession>A0AAD4KHL0</accession>
<evidence type="ECO:0000256" key="2">
    <source>
        <dbReference type="ARBA" id="ARBA00022692"/>
    </source>
</evidence>
<dbReference type="GeneID" id="70247403"/>
<feature type="transmembrane region" description="Helical" evidence="7">
    <location>
        <begin position="6"/>
        <end position="29"/>
    </location>
</feature>
<evidence type="ECO:0000256" key="5">
    <source>
        <dbReference type="ARBA" id="ARBA00038359"/>
    </source>
</evidence>
<feature type="region of interest" description="Disordered" evidence="6">
    <location>
        <begin position="273"/>
        <end position="300"/>
    </location>
</feature>
<dbReference type="PANTHER" id="PTHR33048:SF96">
    <property type="entry name" value="INTEGRAL MEMBRANE PROTEIN"/>
    <property type="match status" value="1"/>
</dbReference>
<evidence type="ECO:0000256" key="1">
    <source>
        <dbReference type="ARBA" id="ARBA00004141"/>
    </source>
</evidence>
<comment type="similarity">
    <text evidence="5">Belongs to the SAT4 family.</text>
</comment>
<dbReference type="InterPro" id="IPR052337">
    <property type="entry name" value="SAT4-like"/>
</dbReference>
<gene>
    <name evidence="9" type="ORF">BGW36DRAFT_387402</name>
</gene>
<keyword evidence="2 7" id="KW-0812">Transmembrane</keyword>
<keyword evidence="10" id="KW-1185">Reference proteome</keyword>
<comment type="subcellular location">
    <subcellularLocation>
        <location evidence="1">Membrane</location>
        <topology evidence="1">Multi-pass membrane protein</topology>
    </subcellularLocation>
</comment>
<dbReference type="GO" id="GO:0016020">
    <property type="term" value="C:membrane"/>
    <property type="evidence" value="ECO:0007669"/>
    <property type="project" value="UniProtKB-SubCell"/>
</dbReference>
<dbReference type="RefSeq" id="XP_046068326.1">
    <property type="nucleotide sequence ID" value="XM_046217116.1"/>
</dbReference>
<proteinExistence type="inferred from homology"/>
<evidence type="ECO:0000259" key="8">
    <source>
        <dbReference type="Pfam" id="PF20684"/>
    </source>
</evidence>
<dbReference type="PANTHER" id="PTHR33048">
    <property type="entry name" value="PTH11-LIKE INTEGRAL MEMBRANE PROTEIN (AFU_ORTHOLOGUE AFUA_5G11245)"/>
    <property type="match status" value="1"/>
</dbReference>
<evidence type="ECO:0000256" key="3">
    <source>
        <dbReference type="ARBA" id="ARBA00022989"/>
    </source>
</evidence>
<feature type="transmembrane region" description="Helical" evidence="7">
    <location>
        <begin position="199"/>
        <end position="219"/>
    </location>
</feature>
<comment type="caution">
    <text evidence="9">The sequence shown here is derived from an EMBL/GenBank/DDBJ whole genome shotgun (WGS) entry which is preliminary data.</text>
</comment>
<dbReference type="AlphaFoldDB" id="A0AAD4KHL0"/>
<reference evidence="9" key="1">
    <citation type="submission" date="2021-12" db="EMBL/GenBank/DDBJ databases">
        <title>Convergent genome expansion in fungi linked to evolution of root-endophyte symbiosis.</title>
        <authorList>
            <consortium name="DOE Joint Genome Institute"/>
            <person name="Ke Y.-H."/>
            <person name="Bonito G."/>
            <person name="Liao H.-L."/>
            <person name="Looney B."/>
            <person name="Rojas-Flechas A."/>
            <person name="Nash J."/>
            <person name="Hameed K."/>
            <person name="Schadt C."/>
            <person name="Martin F."/>
            <person name="Crous P.W."/>
            <person name="Miettinen O."/>
            <person name="Magnuson J.K."/>
            <person name="Labbe J."/>
            <person name="Jacobson D."/>
            <person name="Doktycz M.J."/>
            <person name="Veneault-Fourrey C."/>
            <person name="Kuo A."/>
            <person name="Mondo S."/>
            <person name="Calhoun S."/>
            <person name="Riley R."/>
            <person name="Ohm R."/>
            <person name="LaButti K."/>
            <person name="Andreopoulos B."/>
            <person name="Pangilinan J."/>
            <person name="Nolan M."/>
            <person name="Tritt A."/>
            <person name="Clum A."/>
            <person name="Lipzen A."/>
            <person name="Daum C."/>
            <person name="Barry K."/>
            <person name="Grigoriev I.V."/>
            <person name="Vilgalys R."/>
        </authorList>
    </citation>
    <scope>NUCLEOTIDE SEQUENCE</scope>
    <source>
        <strain evidence="9">PMI_201</strain>
    </source>
</reference>
<feature type="transmembrane region" description="Helical" evidence="7">
    <location>
        <begin position="160"/>
        <end position="187"/>
    </location>
</feature>
<evidence type="ECO:0000256" key="4">
    <source>
        <dbReference type="ARBA" id="ARBA00023136"/>
    </source>
</evidence>
<evidence type="ECO:0000313" key="10">
    <source>
        <dbReference type="Proteomes" id="UP001201262"/>
    </source>
</evidence>
<dbReference type="Pfam" id="PF20684">
    <property type="entry name" value="Fung_rhodopsin"/>
    <property type="match status" value="1"/>
</dbReference>
<keyword evidence="3 7" id="KW-1133">Transmembrane helix</keyword>
<dbReference type="EMBL" id="JAJTJA010000011">
    <property type="protein sequence ID" value="KAH8692329.1"/>
    <property type="molecule type" value="Genomic_DNA"/>
</dbReference>
<evidence type="ECO:0000313" key="9">
    <source>
        <dbReference type="EMBL" id="KAH8692329.1"/>
    </source>
</evidence>
<keyword evidence="4 7" id="KW-0472">Membrane</keyword>
<protein>
    <recommendedName>
        <fullName evidence="8">Rhodopsin domain-containing protein</fullName>
    </recommendedName>
</protein>
<feature type="domain" description="Rhodopsin" evidence="8">
    <location>
        <begin position="25"/>
        <end position="263"/>
    </location>
</feature>
<evidence type="ECO:0000256" key="6">
    <source>
        <dbReference type="SAM" id="MobiDB-lite"/>
    </source>
</evidence>
<dbReference type="Proteomes" id="UP001201262">
    <property type="component" value="Unassembled WGS sequence"/>
</dbReference>
<evidence type="ECO:0000256" key="7">
    <source>
        <dbReference type="SAM" id="Phobius"/>
    </source>
</evidence>
<feature type="transmembrane region" description="Helical" evidence="7">
    <location>
        <begin position="84"/>
        <end position="107"/>
    </location>
</feature>
<dbReference type="InterPro" id="IPR049326">
    <property type="entry name" value="Rhodopsin_dom_fungi"/>
</dbReference>
<feature type="transmembrane region" description="Helical" evidence="7">
    <location>
        <begin position="239"/>
        <end position="262"/>
    </location>
</feature>
<feature type="transmembrane region" description="Helical" evidence="7">
    <location>
        <begin position="119"/>
        <end position="140"/>
    </location>
</feature>
<name>A0AAD4KHL0_9EURO</name>